<dbReference type="GO" id="GO:0005737">
    <property type="term" value="C:cytoplasm"/>
    <property type="evidence" value="ECO:0007669"/>
    <property type="project" value="UniProtKB-SubCell"/>
</dbReference>
<comment type="caution">
    <text evidence="6">The sequence shown here is derived from an EMBL/GenBank/DDBJ whole genome shotgun (WGS) entry which is preliminary data.</text>
</comment>
<protein>
    <recommendedName>
        <fullName evidence="5">Pyrin domain-containing protein</fullName>
    </recommendedName>
</protein>
<dbReference type="SUPFAM" id="SSF47986">
    <property type="entry name" value="DEATH domain"/>
    <property type="match status" value="1"/>
</dbReference>
<dbReference type="InterPro" id="IPR051261">
    <property type="entry name" value="NLR"/>
</dbReference>
<comment type="subcellular location">
    <subcellularLocation>
        <location evidence="1">Cytoplasm</location>
    </subcellularLocation>
</comment>
<dbReference type="SMART" id="SM01289">
    <property type="entry name" value="PYRIN"/>
    <property type="match status" value="1"/>
</dbReference>
<dbReference type="InterPro" id="IPR004020">
    <property type="entry name" value="DAPIN"/>
</dbReference>
<accession>A0A8T2N804</accession>
<dbReference type="InterPro" id="IPR029495">
    <property type="entry name" value="NACHT-assoc"/>
</dbReference>
<dbReference type="SMART" id="SM01288">
    <property type="entry name" value="FISNA"/>
    <property type="match status" value="1"/>
</dbReference>
<dbReference type="AlphaFoldDB" id="A0A8T2N804"/>
<dbReference type="Pfam" id="PF02758">
    <property type="entry name" value="PYRIN"/>
    <property type="match status" value="1"/>
</dbReference>
<evidence type="ECO:0000313" key="6">
    <source>
        <dbReference type="EMBL" id="KAG9335540.1"/>
    </source>
</evidence>
<gene>
    <name evidence="6" type="ORF">JZ751_004507</name>
</gene>
<dbReference type="InterPro" id="IPR011029">
    <property type="entry name" value="DEATH-like_dom_sf"/>
</dbReference>
<name>A0A8T2N804_9TELE</name>
<evidence type="ECO:0000256" key="2">
    <source>
        <dbReference type="ARBA" id="ARBA00022490"/>
    </source>
</evidence>
<dbReference type="EMBL" id="JAFBMS010000117">
    <property type="protein sequence ID" value="KAG9335540.1"/>
    <property type="molecule type" value="Genomic_DNA"/>
</dbReference>
<keyword evidence="2" id="KW-0963">Cytoplasm</keyword>
<dbReference type="Proteomes" id="UP000824540">
    <property type="component" value="Unassembled WGS sequence"/>
</dbReference>
<dbReference type="Gene3D" id="1.10.533.10">
    <property type="entry name" value="Death Domain, Fas"/>
    <property type="match status" value="1"/>
</dbReference>
<evidence type="ECO:0000313" key="7">
    <source>
        <dbReference type="Proteomes" id="UP000824540"/>
    </source>
</evidence>
<dbReference type="CDD" id="cd08321">
    <property type="entry name" value="Pyrin_ASC-like"/>
    <property type="match status" value="1"/>
</dbReference>
<keyword evidence="4" id="KW-0677">Repeat</keyword>
<proteinExistence type="predicted"/>
<dbReference type="Pfam" id="PF14484">
    <property type="entry name" value="FISNA"/>
    <property type="match status" value="1"/>
</dbReference>
<dbReference type="Gene3D" id="3.40.50.300">
    <property type="entry name" value="P-loop containing nucleotide triphosphate hydrolases"/>
    <property type="match status" value="1"/>
</dbReference>
<organism evidence="6 7">
    <name type="scientific">Albula glossodonta</name>
    <name type="common">roundjaw bonefish</name>
    <dbReference type="NCBI Taxonomy" id="121402"/>
    <lineage>
        <taxon>Eukaryota</taxon>
        <taxon>Metazoa</taxon>
        <taxon>Chordata</taxon>
        <taxon>Craniata</taxon>
        <taxon>Vertebrata</taxon>
        <taxon>Euteleostomi</taxon>
        <taxon>Actinopterygii</taxon>
        <taxon>Neopterygii</taxon>
        <taxon>Teleostei</taxon>
        <taxon>Albuliformes</taxon>
        <taxon>Albulidae</taxon>
        <taxon>Albula</taxon>
    </lineage>
</organism>
<evidence type="ECO:0000256" key="1">
    <source>
        <dbReference type="ARBA" id="ARBA00004496"/>
    </source>
</evidence>
<dbReference type="InterPro" id="IPR027417">
    <property type="entry name" value="P-loop_NTPase"/>
</dbReference>
<keyword evidence="3" id="KW-0433">Leucine-rich repeat</keyword>
<dbReference type="PROSITE" id="PS50824">
    <property type="entry name" value="DAPIN"/>
    <property type="match status" value="1"/>
</dbReference>
<feature type="domain" description="Pyrin" evidence="5">
    <location>
        <begin position="1"/>
        <end position="90"/>
    </location>
</feature>
<evidence type="ECO:0000256" key="3">
    <source>
        <dbReference type="ARBA" id="ARBA00022614"/>
    </source>
</evidence>
<dbReference type="OrthoDB" id="8951038at2759"/>
<reference evidence="6" key="1">
    <citation type="thesis" date="2021" institute="BYU ScholarsArchive" country="Provo, UT, USA">
        <title>Applications of and Algorithms for Genome Assembly and Genomic Analyses with an Emphasis on Marine Teleosts.</title>
        <authorList>
            <person name="Pickett B.D."/>
        </authorList>
    </citation>
    <scope>NUCLEOTIDE SEQUENCE</scope>
    <source>
        <strain evidence="6">HI-2016</strain>
    </source>
</reference>
<keyword evidence="7" id="KW-1185">Reference proteome</keyword>
<sequence length="208" mass="23337">MAGIPGLLAATLDELYAEELKRFRWTLTHNVPEGFRPIPRGKLQNMDVPGTVDLMLDTYGGEGAVRVTLHTLRKTDQRELAQRLEKDYCESSKDGDPDKVITEFQKNLKLTLAHNEWMHEVHENLGQSSSLNDFYTELYITEGSSGGVCNQHEVRQAEEATKTQKTQDTAILLTDIFKPLPGQKRPIRTVLTKGIAGIGKTVSVQKFI</sequence>
<dbReference type="PANTHER" id="PTHR24106">
    <property type="entry name" value="NACHT, LRR AND CARD DOMAINS-CONTAINING"/>
    <property type="match status" value="1"/>
</dbReference>
<evidence type="ECO:0000259" key="5">
    <source>
        <dbReference type="PROSITE" id="PS50824"/>
    </source>
</evidence>
<evidence type="ECO:0000256" key="4">
    <source>
        <dbReference type="ARBA" id="ARBA00022737"/>
    </source>
</evidence>
<feature type="non-terminal residue" evidence="6">
    <location>
        <position position="1"/>
    </location>
</feature>